<dbReference type="Pfam" id="PF01546">
    <property type="entry name" value="Peptidase_M20"/>
    <property type="match status" value="1"/>
</dbReference>
<protein>
    <submittedName>
        <fullName evidence="3">Amidohydrolase</fullName>
    </submittedName>
</protein>
<dbReference type="RefSeq" id="WP_211860413.1">
    <property type="nucleotide sequence ID" value="NZ_JAAEDM010000004.1"/>
</dbReference>
<comment type="caution">
    <text evidence="3">The sequence shown here is derived from an EMBL/GenBank/DDBJ whole genome shotgun (WGS) entry which is preliminary data.</text>
</comment>
<evidence type="ECO:0000313" key="3">
    <source>
        <dbReference type="EMBL" id="MBR0670036.1"/>
    </source>
</evidence>
<feature type="binding site" evidence="2">
    <location>
        <position position="160"/>
    </location>
    <ligand>
        <name>Mn(2+)</name>
        <dbReference type="ChEBI" id="CHEBI:29035"/>
        <label>2</label>
    </ligand>
</feature>
<gene>
    <name evidence="3" type="ORF">GXW76_02515</name>
</gene>
<dbReference type="InterPro" id="IPR002933">
    <property type="entry name" value="Peptidase_M20"/>
</dbReference>
<name>A0A9X9WSA7_9PROT</name>
<dbReference type="AlphaFoldDB" id="A0A9X9WSA7"/>
<dbReference type="Proteomes" id="UP001138751">
    <property type="component" value="Unassembled WGS sequence"/>
</dbReference>
<sequence length="389" mass="41787">MTDDDALWTELRGWRRDFHAHPEFGFEENRTSRLVAERLRAFGFTEVVEGIGGTGVVATLTRGTGNRSIALRADMDALRIQEQGEVPHRSRTPGVMHACGHDGHTTMLLGAARILAAEGGFNGTVRFVFQPAEEWGKGALAMLADGLAERFPFDEIYGIHNQPGLPVGAFRTRAGAVMSAEDNFEIVLRGVGGHASRPQQGREVLVAACALVLNLQTIVSRRVAPTDTAVVSVTELLTDGTRNALPGTARILGDARSFHPAVSATIEAELRRIAAGTAASYDLACDVTYTREFVPTINDPDAAAAALAAARKVFEADSVAEAAAPNTGSEDFARFLQQAPGCFAFIGNGEESKPLHNPGYDFNDDALPHGTKFFVQIVRDRLPIRESPP</sequence>
<evidence type="ECO:0000313" key="4">
    <source>
        <dbReference type="Proteomes" id="UP001138751"/>
    </source>
</evidence>
<keyword evidence="4" id="KW-1185">Reference proteome</keyword>
<dbReference type="PIRSF" id="PIRSF005962">
    <property type="entry name" value="Pept_M20D_amidohydro"/>
    <property type="match status" value="1"/>
</dbReference>
<proteinExistence type="predicted"/>
<dbReference type="InterPro" id="IPR017439">
    <property type="entry name" value="Amidohydrolase"/>
</dbReference>
<organism evidence="3 4">
    <name type="scientific">Neoroseomonas soli</name>
    <dbReference type="NCBI Taxonomy" id="1081025"/>
    <lineage>
        <taxon>Bacteria</taxon>
        <taxon>Pseudomonadati</taxon>
        <taxon>Pseudomonadota</taxon>
        <taxon>Alphaproteobacteria</taxon>
        <taxon>Acetobacterales</taxon>
        <taxon>Acetobacteraceae</taxon>
        <taxon>Neoroseomonas</taxon>
    </lineage>
</organism>
<keyword evidence="1" id="KW-0378">Hydrolase</keyword>
<dbReference type="PANTHER" id="PTHR11014">
    <property type="entry name" value="PEPTIDASE M20 FAMILY MEMBER"/>
    <property type="match status" value="1"/>
</dbReference>
<evidence type="ECO:0000256" key="2">
    <source>
        <dbReference type="PIRSR" id="PIRSR005962-1"/>
    </source>
</evidence>
<dbReference type="Gene3D" id="3.30.70.360">
    <property type="match status" value="1"/>
</dbReference>
<evidence type="ECO:0000256" key="1">
    <source>
        <dbReference type="ARBA" id="ARBA00022801"/>
    </source>
</evidence>
<feature type="binding site" evidence="2">
    <location>
        <position position="134"/>
    </location>
    <ligand>
        <name>Mn(2+)</name>
        <dbReference type="ChEBI" id="CHEBI:29035"/>
        <label>2</label>
    </ligand>
</feature>
<dbReference type="EMBL" id="JAAEDM010000004">
    <property type="protein sequence ID" value="MBR0670036.1"/>
    <property type="molecule type" value="Genomic_DNA"/>
</dbReference>
<dbReference type="PANTHER" id="PTHR11014:SF63">
    <property type="entry name" value="METALLOPEPTIDASE, PUTATIVE (AFU_ORTHOLOGUE AFUA_6G09600)-RELATED"/>
    <property type="match status" value="1"/>
</dbReference>
<keyword evidence="2" id="KW-0479">Metal-binding</keyword>
<feature type="binding site" evidence="2">
    <location>
        <position position="101"/>
    </location>
    <ligand>
        <name>Mn(2+)</name>
        <dbReference type="ChEBI" id="CHEBI:29035"/>
        <label>2</label>
    </ligand>
</feature>
<feature type="binding site" evidence="2">
    <location>
        <position position="99"/>
    </location>
    <ligand>
        <name>Mn(2+)</name>
        <dbReference type="ChEBI" id="CHEBI:29035"/>
        <label>2</label>
    </ligand>
</feature>
<dbReference type="SUPFAM" id="SSF53187">
    <property type="entry name" value="Zn-dependent exopeptidases"/>
    <property type="match status" value="1"/>
</dbReference>
<reference evidence="3" key="2">
    <citation type="journal article" date="2021" name="Syst. Appl. Microbiol.">
        <title>Roseomonas hellenica sp. nov., isolated from roots of wild-growing Alkanna tinctoria.</title>
        <authorList>
            <person name="Rat A."/>
            <person name="Naranjo H.D."/>
            <person name="Lebbe L."/>
            <person name="Cnockaert M."/>
            <person name="Krigas N."/>
            <person name="Grigoriadou K."/>
            <person name="Maloupa E."/>
            <person name="Willems A."/>
        </authorList>
    </citation>
    <scope>NUCLEOTIDE SEQUENCE</scope>
    <source>
        <strain evidence="3">LMG 31231</strain>
    </source>
</reference>
<comment type="cofactor">
    <cofactor evidence="2">
        <name>Mn(2+)</name>
        <dbReference type="ChEBI" id="CHEBI:29035"/>
    </cofactor>
    <text evidence="2">The Mn(2+) ion enhances activity.</text>
</comment>
<dbReference type="GO" id="GO:0016787">
    <property type="term" value="F:hydrolase activity"/>
    <property type="evidence" value="ECO:0007669"/>
    <property type="project" value="InterPro"/>
</dbReference>
<reference evidence="3" key="1">
    <citation type="submission" date="2020-01" db="EMBL/GenBank/DDBJ databases">
        <authorList>
            <person name="Rat A."/>
        </authorList>
    </citation>
    <scope>NUCLEOTIDE SEQUENCE</scope>
    <source>
        <strain evidence="3">LMG 31231</strain>
    </source>
</reference>
<dbReference type="SUPFAM" id="SSF55031">
    <property type="entry name" value="Bacterial exopeptidase dimerisation domain"/>
    <property type="match status" value="1"/>
</dbReference>
<dbReference type="Gene3D" id="3.40.630.10">
    <property type="entry name" value="Zn peptidases"/>
    <property type="match status" value="1"/>
</dbReference>
<keyword evidence="2" id="KW-0464">Manganese</keyword>
<accession>A0A9X9WSA7</accession>
<dbReference type="InterPro" id="IPR036264">
    <property type="entry name" value="Bact_exopeptidase_dim_dom"/>
</dbReference>
<dbReference type="GO" id="GO:0046872">
    <property type="term" value="F:metal ion binding"/>
    <property type="evidence" value="ECO:0007669"/>
    <property type="project" value="UniProtKB-KW"/>
</dbReference>
<feature type="binding site" evidence="2">
    <location>
        <position position="356"/>
    </location>
    <ligand>
        <name>Mn(2+)</name>
        <dbReference type="ChEBI" id="CHEBI:29035"/>
        <label>2</label>
    </ligand>
</feature>
<dbReference type="CDD" id="cd05666">
    <property type="entry name" value="M20_Acy1-like"/>
    <property type="match status" value="1"/>
</dbReference>
<dbReference type="NCBIfam" id="TIGR01891">
    <property type="entry name" value="amidohydrolases"/>
    <property type="match status" value="1"/>
</dbReference>